<accession>A0ACB9RIX5</accession>
<organism evidence="1 2">
    <name type="scientific">Melastoma candidum</name>
    <dbReference type="NCBI Taxonomy" id="119954"/>
    <lineage>
        <taxon>Eukaryota</taxon>
        <taxon>Viridiplantae</taxon>
        <taxon>Streptophyta</taxon>
        <taxon>Embryophyta</taxon>
        <taxon>Tracheophyta</taxon>
        <taxon>Spermatophyta</taxon>
        <taxon>Magnoliopsida</taxon>
        <taxon>eudicotyledons</taxon>
        <taxon>Gunneridae</taxon>
        <taxon>Pentapetalae</taxon>
        <taxon>rosids</taxon>
        <taxon>malvids</taxon>
        <taxon>Myrtales</taxon>
        <taxon>Melastomataceae</taxon>
        <taxon>Melastomatoideae</taxon>
        <taxon>Melastomateae</taxon>
        <taxon>Melastoma</taxon>
    </lineage>
</organism>
<protein>
    <submittedName>
        <fullName evidence="1">Uncharacterized protein</fullName>
    </submittedName>
</protein>
<comment type="caution">
    <text evidence="1">The sequence shown here is derived from an EMBL/GenBank/DDBJ whole genome shotgun (WGS) entry which is preliminary data.</text>
</comment>
<evidence type="ECO:0000313" key="1">
    <source>
        <dbReference type="EMBL" id="KAI4378443.1"/>
    </source>
</evidence>
<reference evidence="2" key="1">
    <citation type="journal article" date="2023" name="Front. Plant Sci.">
        <title>Chromosomal-level genome assembly of Melastoma candidum provides insights into trichome evolution.</title>
        <authorList>
            <person name="Zhong Y."/>
            <person name="Wu W."/>
            <person name="Sun C."/>
            <person name="Zou P."/>
            <person name="Liu Y."/>
            <person name="Dai S."/>
            <person name="Zhou R."/>
        </authorList>
    </citation>
    <scope>NUCLEOTIDE SEQUENCE [LARGE SCALE GENOMIC DNA]</scope>
</reference>
<dbReference type="Proteomes" id="UP001057402">
    <property type="component" value="Chromosome 4"/>
</dbReference>
<name>A0ACB9RIX5_9MYRT</name>
<sequence length="133" mass="14491">MPFSDFIRGNQSYNCGNFAKAEEFYTNGINAVPSDEQSACWLKPLLLCISNRAASRVSLGRIREAIEDCVVASALDLDFLKAQLRAANCHLLLGQIGDASAYFNKCLISGADVCLDRRMIIDAADGLQEAKVI</sequence>
<gene>
    <name evidence="1" type="ORF">MLD38_015923</name>
</gene>
<evidence type="ECO:0000313" key="2">
    <source>
        <dbReference type="Proteomes" id="UP001057402"/>
    </source>
</evidence>
<dbReference type="EMBL" id="CM042883">
    <property type="protein sequence ID" value="KAI4378443.1"/>
    <property type="molecule type" value="Genomic_DNA"/>
</dbReference>
<proteinExistence type="predicted"/>
<keyword evidence="2" id="KW-1185">Reference proteome</keyword>